<dbReference type="AlphaFoldDB" id="A0A061HH27"/>
<dbReference type="Proteomes" id="UP000053110">
    <property type="component" value="Unassembled WGS sequence"/>
</dbReference>
<reference evidence="3" key="1">
    <citation type="journal article" date="2013" name="Nat. Genet.">
        <title>The wheat powdery mildew genome shows the unique evolution of an obligate biotroph.</title>
        <authorList>
            <person name="Wicker T."/>
            <person name="Oberhaensli S."/>
            <person name="Parlange F."/>
            <person name="Buchmann J.P."/>
            <person name="Shatalina M."/>
            <person name="Roffler S."/>
            <person name="Ben-David R."/>
            <person name="Dolezel J."/>
            <person name="Simkova H."/>
            <person name="Schulze-Lefert P."/>
            <person name="Spanu P.D."/>
            <person name="Bruggmann R."/>
            <person name="Amselem J."/>
            <person name="Quesneville H."/>
            <person name="Ver Loren van Themaat E."/>
            <person name="Paape T."/>
            <person name="Shimizu K.K."/>
            <person name="Keller B."/>
        </authorList>
    </citation>
    <scope>NUCLEOTIDE SEQUENCE [LARGE SCALE GENOMIC DNA]</scope>
    <source>
        <strain evidence="3">96224</strain>
    </source>
</reference>
<name>A0A061HH27_BLUGR</name>
<dbReference type="OrthoDB" id="10317004at2759"/>
<sequence length="166" mass="18638">MTKLIHTCRYTEDEVPQKTGVEAAQVITKQEPITQPSVKIEAQYSHSVQNGGETEQTFKDERDLVSEVEFNLNSSAVGNCFDSSVDAHGPGIKEDGVRMAIAVENFPYPSLHMDRERDNILSNDIYASTLRNFGQRVTTTCYKGDSGNEEDIKRAEDVEERACRNF</sequence>
<dbReference type="HOGENOM" id="CLU_136309_0_0_1"/>
<organism evidence="2">
    <name type="scientific">Blumeria graminis f. sp. tritici 96224</name>
    <dbReference type="NCBI Taxonomy" id="1268274"/>
    <lineage>
        <taxon>Eukaryota</taxon>
        <taxon>Fungi</taxon>
        <taxon>Dikarya</taxon>
        <taxon>Ascomycota</taxon>
        <taxon>Pezizomycotina</taxon>
        <taxon>Leotiomycetes</taxon>
        <taxon>Erysiphales</taxon>
        <taxon>Erysiphaceae</taxon>
        <taxon>Blumeria</taxon>
    </lineage>
</organism>
<dbReference type="EMBL" id="UIGY01000080">
    <property type="protein sequence ID" value="SUZ10418.1"/>
    <property type="molecule type" value="Genomic_DNA"/>
</dbReference>
<gene>
    <name evidence="1" type="ORF">BGT96224_A20439</name>
    <name evidence="2" type="ORF">BGT96224V2_LOCUS3585</name>
</gene>
<proteinExistence type="predicted"/>
<evidence type="ECO:0000313" key="3">
    <source>
        <dbReference type="Proteomes" id="UP000053110"/>
    </source>
</evidence>
<reference evidence="2" key="3">
    <citation type="submission" date="2018-07" db="EMBL/GenBank/DDBJ databases">
        <authorList>
            <person name="Quirk P.G."/>
            <person name="Krulwich T.A."/>
        </authorList>
    </citation>
    <scope>NUCLEOTIDE SEQUENCE</scope>
    <source>
        <strain evidence="2">96224</strain>
    </source>
</reference>
<feature type="non-terminal residue" evidence="2">
    <location>
        <position position="166"/>
    </location>
</feature>
<evidence type="ECO:0000313" key="2">
    <source>
        <dbReference type="EMBL" id="SUZ10418.1"/>
    </source>
</evidence>
<evidence type="ECO:0000313" key="1">
    <source>
        <dbReference type="EMBL" id="EPQ64652.1"/>
    </source>
</evidence>
<dbReference type="EMBL" id="KE375053">
    <property type="protein sequence ID" value="EPQ64652.1"/>
    <property type="molecule type" value="Genomic_DNA"/>
</dbReference>
<reference evidence="1" key="2">
    <citation type="submission" date="2013-01" db="EMBL/GenBank/DDBJ databases">
        <title>The wheat powdery mildew genome reveals unique evolution of an obligate biotroph.</title>
        <authorList>
            <person name="Oberhaensli S."/>
            <person name="Wicker T."/>
            <person name="Keller B."/>
        </authorList>
    </citation>
    <scope>NUCLEOTIDE SEQUENCE</scope>
    <source>
        <strain evidence="1">96224</strain>
    </source>
</reference>
<protein>
    <submittedName>
        <fullName evidence="2">BgtA-20439</fullName>
    </submittedName>
</protein>
<accession>A0A061HH27</accession>